<dbReference type="PROSITE" id="PS51186">
    <property type="entry name" value="GNAT"/>
    <property type="match status" value="1"/>
</dbReference>
<reference evidence="2" key="1">
    <citation type="submission" date="2020-11" db="EMBL/GenBank/DDBJ databases">
        <title>Genome of Flavobacterium soyangense.</title>
        <authorList>
            <person name="Liu Q."/>
            <person name="Xin Y.-H."/>
        </authorList>
    </citation>
    <scope>NUCLEOTIDE SEQUENCE</scope>
    <source>
        <strain evidence="2">CGMCC 1.13493</strain>
    </source>
</reference>
<dbReference type="RefSeq" id="WP_194311928.1">
    <property type="nucleotide sequence ID" value="NZ_JADHEC010000016.1"/>
</dbReference>
<feature type="domain" description="N-acetyltransferase" evidence="1">
    <location>
        <begin position="17"/>
        <end position="167"/>
    </location>
</feature>
<sequence>MRLPPYSKFPSISDEIISLRQIQFSDINDLIEISYYDSIQAITLKQAIEMQAKINADYIEGNSIHWGIVDKLSNKIVGTCGYYRGLDKGEGELGCVLLPKYCGQGYMTFALLLAIEFGLNNIGLKRIWAKTTKQNEKAIKLIEKLNFIKIADLEDNEIEYELRQDINLKD</sequence>
<proteinExistence type="predicted"/>
<dbReference type="PANTHER" id="PTHR43792">
    <property type="entry name" value="GNAT FAMILY, PUTATIVE (AFU_ORTHOLOGUE AFUA_3G00765)-RELATED-RELATED"/>
    <property type="match status" value="1"/>
</dbReference>
<dbReference type="InterPro" id="IPR000182">
    <property type="entry name" value="GNAT_dom"/>
</dbReference>
<organism evidence="2 3">
    <name type="scientific">Flavobacterium soyangense</name>
    <dbReference type="NCBI Taxonomy" id="2023265"/>
    <lineage>
        <taxon>Bacteria</taxon>
        <taxon>Pseudomonadati</taxon>
        <taxon>Bacteroidota</taxon>
        <taxon>Flavobacteriia</taxon>
        <taxon>Flavobacteriales</taxon>
        <taxon>Flavobacteriaceae</taxon>
        <taxon>Flavobacterium</taxon>
    </lineage>
</organism>
<dbReference type="PANTHER" id="PTHR43792:SF9">
    <property type="entry name" value="RIBOSOMAL-PROTEIN-ALANINE ACETYLTRANSFERASE"/>
    <property type="match status" value="1"/>
</dbReference>
<dbReference type="SUPFAM" id="SSF55729">
    <property type="entry name" value="Acyl-CoA N-acyltransferases (Nat)"/>
    <property type="match status" value="1"/>
</dbReference>
<keyword evidence="3" id="KW-1185">Reference proteome</keyword>
<dbReference type="AlphaFoldDB" id="A0A930XVU6"/>
<comment type="caution">
    <text evidence="2">The sequence shown here is derived from an EMBL/GenBank/DDBJ whole genome shotgun (WGS) entry which is preliminary data.</text>
</comment>
<evidence type="ECO:0000313" key="3">
    <source>
        <dbReference type="Proteomes" id="UP000646211"/>
    </source>
</evidence>
<accession>A0A930XVU6</accession>
<gene>
    <name evidence="2" type="ORF">IR213_08750</name>
</gene>
<dbReference type="GO" id="GO:0005737">
    <property type="term" value="C:cytoplasm"/>
    <property type="evidence" value="ECO:0007669"/>
    <property type="project" value="TreeGrafter"/>
</dbReference>
<dbReference type="Proteomes" id="UP000646211">
    <property type="component" value="Unassembled WGS sequence"/>
</dbReference>
<dbReference type="InterPro" id="IPR016181">
    <property type="entry name" value="Acyl_CoA_acyltransferase"/>
</dbReference>
<evidence type="ECO:0000313" key="2">
    <source>
        <dbReference type="EMBL" id="MBF2708676.1"/>
    </source>
</evidence>
<dbReference type="Gene3D" id="3.40.630.30">
    <property type="match status" value="1"/>
</dbReference>
<evidence type="ECO:0000259" key="1">
    <source>
        <dbReference type="PROSITE" id="PS51186"/>
    </source>
</evidence>
<dbReference type="Pfam" id="PF13302">
    <property type="entry name" value="Acetyltransf_3"/>
    <property type="match status" value="1"/>
</dbReference>
<name>A0A930XVU6_9FLAO</name>
<protein>
    <submittedName>
        <fullName evidence="2">GNAT family N-acetyltransferase</fullName>
    </submittedName>
</protein>
<dbReference type="EMBL" id="JADHEC010000016">
    <property type="protein sequence ID" value="MBF2708676.1"/>
    <property type="molecule type" value="Genomic_DNA"/>
</dbReference>
<dbReference type="InterPro" id="IPR051531">
    <property type="entry name" value="N-acetyltransferase"/>
</dbReference>
<dbReference type="GO" id="GO:0008999">
    <property type="term" value="F:protein-N-terminal-alanine acetyltransferase activity"/>
    <property type="evidence" value="ECO:0007669"/>
    <property type="project" value="TreeGrafter"/>
</dbReference>